<evidence type="ECO:0000313" key="2">
    <source>
        <dbReference type="Proteomes" id="UP000276587"/>
    </source>
</evidence>
<gene>
    <name evidence="1" type="ORF">ALQ29_01209</name>
</gene>
<dbReference type="EMBL" id="RBQF01000152">
    <property type="protein sequence ID" value="RMP10089.1"/>
    <property type="molecule type" value="Genomic_DNA"/>
</dbReference>
<proteinExistence type="predicted"/>
<name>A0A3M4AT91_PSEMA</name>
<organism evidence="1 2">
    <name type="scientific">Pseudomonas marginalis pv. marginalis</name>
    <dbReference type="NCBI Taxonomy" id="97473"/>
    <lineage>
        <taxon>Bacteria</taxon>
        <taxon>Pseudomonadati</taxon>
        <taxon>Pseudomonadota</taxon>
        <taxon>Gammaproteobacteria</taxon>
        <taxon>Pseudomonadales</taxon>
        <taxon>Pseudomonadaceae</taxon>
        <taxon>Pseudomonas</taxon>
    </lineage>
</organism>
<dbReference type="Proteomes" id="UP000276587">
    <property type="component" value="Unassembled WGS sequence"/>
</dbReference>
<reference evidence="1 2" key="1">
    <citation type="submission" date="2018-08" db="EMBL/GenBank/DDBJ databases">
        <title>Recombination of ecologically and evolutionarily significant loci maintains genetic cohesion in the Pseudomonas syringae species complex.</title>
        <authorList>
            <person name="Dillon M."/>
            <person name="Thakur S."/>
            <person name="Almeida R.N.D."/>
            <person name="Weir B.S."/>
            <person name="Guttman D.S."/>
        </authorList>
    </citation>
    <scope>NUCLEOTIDE SEQUENCE [LARGE SCALE GENOMIC DNA]</scope>
    <source>
        <strain evidence="1 2">ICMP 3555</strain>
    </source>
</reference>
<dbReference type="AlphaFoldDB" id="A0A3M4AT91"/>
<evidence type="ECO:0000313" key="1">
    <source>
        <dbReference type="EMBL" id="RMP10089.1"/>
    </source>
</evidence>
<accession>A0A3M4AT91</accession>
<dbReference type="RefSeq" id="WP_064054206.1">
    <property type="nucleotide sequence ID" value="NZ_RBPW01000258.1"/>
</dbReference>
<sequence length="149" mass="17149">MVDSGETPDRLLDRRAAGFAAFRSERLPVLHKFCESLGFDQPHEVLVEPKKFLALLDRGFQHAVISEEHRVWFVTRIGYYIGEYLISLFYGCWLLDDDRLSSSFAKYVVGDFSIEGVKAKVVDPFEIAQRYATTPAPRFLRQEIETVLD</sequence>
<comment type="caution">
    <text evidence="1">The sequence shown here is derived from an EMBL/GenBank/DDBJ whole genome shotgun (WGS) entry which is preliminary data.</text>
</comment>
<protein>
    <submittedName>
        <fullName evidence="1">Uncharacterized protein</fullName>
    </submittedName>
</protein>
<keyword evidence="2" id="KW-1185">Reference proteome</keyword>